<dbReference type="GO" id="GO:0007032">
    <property type="term" value="P:endosome organization"/>
    <property type="evidence" value="ECO:0007669"/>
    <property type="project" value="TreeGrafter"/>
</dbReference>
<gene>
    <name evidence="8" type="ORF">COCON_G00102590</name>
</gene>
<accession>A0A9Q1DHU0</accession>
<dbReference type="InterPro" id="IPR000306">
    <property type="entry name" value="Znf_FYVE"/>
</dbReference>
<evidence type="ECO:0000256" key="5">
    <source>
        <dbReference type="SAM" id="MobiDB-lite"/>
    </source>
</evidence>
<dbReference type="PANTHER" id="PTHR46280:SF2">
    <property type="entry name" value="PLECKSTRIN HOMOLOGY DOMAIN-CONTAINING FAMILY F MEMBER 1"/>
    <property type="match status" value="1"/>
</dbReference>
<protein>
    <recommendedName>
        <fullName evidence="10">Pleckstrin homology domain-containing family F member 1</fullName>
    </recommendedName>
</protein>
<evidence type="ECO:0000313" key="8">
    <source>
        <dbReference type="EMBL" id="KAJ8271400.1"/>
    </source>
</evidence>
<keyword evidence="3" id="KW-0862">Zinc</keyword>
<name>A0A9Q1DHU0_CONCO</name>
<dbReference type="SMART" id="SM00064">
    <property type="entry name" value="FYVE"/>
    <property type="match status" value="2"/>
</dbReference>
<dbReference type="InterPro" id="IPR013083">
    <property type="entry name" value="Znf_RING/FYVE/PHD"/>
</dbReference>
<dbReference type="SUPFAM" id="SSF57903">
    <property type="entry name" value="FYVE/PHD zinc finger"/>
    <property type="match status" value="2"/>
</dbReference>
<keyword evidence="1" id="KW-0479">Metal-binding</keyword>
<dbReference type="Gene3D" id="2.30.29.30">
    <property type="entry name" value="Pleckstrin-homology domain (PH domain)/Phosphotyrosine-binding domain (PTB)"/>
    <property type="match status" value="2"/>
</dbReference>
<dbReference type="PANTHER" id="PTHR46280">
    <property type="entry name" value="PLECKSTRIN HOMOLOGY DOMAIN-CONTAINING FAMILY F MEMBER 2-RELATED"/>
    <property type="match status" value="1"/>
</dbReference>
<keyword evidence="2 4" id="KW-0863">Zinc-finger</keyword>
<comment type="caution">
    <text evidence="8">The sequence shown here is derived from an EMBL/GenBank/DDBJ whole genome shotgun (WGS) entry which is preliminary data.</text>
</comment>
<feature type="region of interest" description="Disordered" evidence="5">
    <location>
        <begin position="211"/>
        <end position="231"/>
    </location>
</feature>
<dbReference type="PROSITE" id="PS50003">
    <property type="entry name" value="PH_DOMAIN"/>
    <property type="match status" value="1"/>
</dbReference>
<dbReference type="InterPro" id="IPR051765">
    <property type="entry name" value="PH_domain-containing_F"/>
</dbReference>
<dbReference type="Proteomes" id="UP001152803">
    <property type="component" value="Unassembled WGS sequence"/>
</dbReference>
<feature type="region of interest" description="Disordered" evidence="5">
    <location>
        <begin position="418"/>
        <end position="473"/>
    </location>
</feature>
<dbReference type="Pfam" id="PF01363">
    <property type="entry name" value="FYVE"/>
    <property type="match status" value="2"/>
</dbReference>
<evidence type="ECO:0000313" key="9">
    <source>
        <dbReference type="Proteomes" id="UP001152803"/>
    </source>
</evidence>
<evidence type="ECO:0000256" key="2">
    <source>
        <dbReference type="ARBA" id="ARBA00022771"/>
    </source>
</evidence>
<organism evidence="8 9">
    <name type="scientific">Conger conger</name>
    <name type="common">Conger eel</name>
    <name type="synonym">Muraena conger</name>
    <dbReference type="NCBI Taxonomy" id="82655"/>
    <lineage>
        <taxon>Eukaryota</taxon>
        <taxon>Metazoa</taxon>
        <taxon>Chordata</taxon>
        <taxon>Craniata</taxon>
        <taxon>Vertebrata</taxon>
        <taxon>Euteleostomi</taxon>
        <taxon>Actinopterygii</taxon>
        <taxon>Neopterygii</taxon>
        <taxon>Teleostei</taxon>
        <taxon>Anguilliformes</taxon>
        <taxon>Congridae</taxon>
        <taxon>Conger</taxon>
    </lineage>
</organism>
<feature type="domain" description="PH" evidence="6">
    <location>
        <begin position="35"/>
        <end position="131"/>
    </location>
</feature>
<dbReference type="GO" id="GO:0008270">
    <property type="term" value="F:zinc ion binding"/>
    <property type="evidence" value="ECO:0007669"/>
    <property type="project" value="UniProtKB-KW"/>
</dbReference>
<evidence type="ECO:0000256" key="1">
    <source>
        <dbReference type="ARBA" id="ARBA00022723"/>
    </source>
</evidence>
<evidence type="ECO:0000259" key="6">
    <source>
        <dbReference type="PROSITE" id="PS50003"/>
    </source>
</evidence>
<dbReference type="InterPro" id="IPR001849">
    <property type="entry name" value="PH_domain"/>
</dbReference>
<dbReference type="GO" id="GO:0035091">
    <property type="term" value="F:phosphatidylinositol binding"/>
    <property type="evidence" value="ECO:0007669"/>
    <property type="project" value="TreeGrafter"/>
</dbReference>
<feature type="domain" description="FYVE-type" evidence="7">
    <location>
        <begin position="359"/>
        <end position="418"/>
    </location>
</feature>
<dbReference type="Pfam" id="PF00169">
    <property type="entry name" value="PH"/>
    <property type="match status" value="1"/>
</dbReference>
<dbReference type="EMBL" id="JAFJMO010000007">
    <property type="protein sequence ID" value="KAJ8271400.1"/>
    <property type="molecule type" value="Genomic_DNA"/>
</dbReference>
<feature type="domain" description="FYVE-type" evidence="7">
    <location>
        <begin position="152"/>
        <end position="211"/>
    </location>
</feature>
<dbReference type="CDD" id="cd01218">
    <property type="entry name" value="PH_Phafin2-like"/>
    <property type="match status" value="1"/>
</dbReference>
<dbReference type="SUPFAM" id="SSF50729">
    <property type="entry name" value="PH domain-like"/>
    <property type="match status" value="2"/>
</dbReference>
<dbReference type="PROSITE" id="PS50178">
    <property type="entry name" value="ZF_FYVE"/>
    <property type="match status" value="2"/>
</dbReference>
<keyword evidence="9" id="KW-1185">Reference proteome</keyword>
<evidence type="ECO:0000256" key="4">
    <source>
        <dbReference type="PROSITE-ProRule" id="PRU00091"/>
    </source>
</evidence>
<dbReference type="SMART" id="SM00233">
    <property type="entry name" value="PH"/>
    <property type="match status" value="2"/>
</dbReference>
<dbReference type="InterPro" id="IPR037871">
    <property type="entry name" value="PH_Phafin"/>
</dbReference>
<dbReference type="GO" id="GO:0005769">
    <property type="term" value="C:early endosome"/>
    <property type="evidence" value="ECO:0007669"/>
    <property type="project" value="TreeGrafter"/>
</dbReference>
<feature type="compositionally biased region" description="Acidic residues" evidence="5">
    <location>
        <begin position="441"/>
        <end position="456"/>
    </location>
</feature>
<feature type="compositionally biased region" description="Polar residues" evidence="5">
    <location>
        <begin position="461"/>
        <end position="473"/>
    </location>
</feature>
<dbReference type="OrthoDB" id="70570at2759"/>
<feature type="compositionally biased region" description="Polar residues" evidence="5">
    <location>
        <begin position="220"/>
        <end position="231"/>
    </location>
</feature>
<evidence type="ECO:0008006" key="10">
    <source>
        <dbReference type="Google" id="ProtNLM"/>
    </source>
</evidence>
<evidence type="ECO:0000259" key="7">
    <source>
        <dbReference type="PROSITE" id="PS50178"/>
    </source>
</evidence>
<dbReference type="Gene3D" id="3.30.40.10">
    <property type="entry name" value="Zinc/RING finger domain, C3HC4 (zinc finger)"/>
    <property type="match status" value="2"/>
</dbReference>
<dbReference type="GO" id="GO:0008333">
    <property type="term" value="P:endosome to lysosome transport"/>
    <property type="evidence" value="ECO:0007669"/>
    <property type="project" value="TreeGrafter"/>
</dbReference>
<dbReference type="AlphaFoldDB" id="A0A9Q1DHU0"/>
<dbReference type="InterPro" id="IPR011011">
    <property type="entry name" value="Znf_FYVE_PHD"/>
</dbReference>
<dbReference type="InterPro" id="IPR017455">
    <property type="entry name" value="Znf_FYVE-rel"/>
</dbReference>
<dbReference type="InterPro" id="IPR011993">
    <property type="entry name" value="PH-like_dom_sf"/>
</dbReference>
<evidence type="ECO:0000256" key="3">
    <source>
        <dbReference type="ARBA" id="ARBA00022833"/>
    </source>
</evidence>
<sequence>MGDPLAFTEQNTERILAVQALFGTLGKPLAKPGRVLVGEGHLLKLCHHSPQPKAFFLFNDVLVYGSVVILGRWYTKQQVLPLEAVSLEDTEDGLLMKNQWIIRTPRKSFYVSAASREEKQAWMEHIRECRAERLRLTGGPADTRFAAVWVPDRASAICMRCCTRFSLAQRRHHCRHCGFVVCSACSRTRALIPDISPKPVRVCRPCHGSLQAPAPRSAKPAQTSHNSQQRQGCFPAMGDPLAFTEQNSERILAVQALFGSLGKPLAKPGRVLVGEGYLLKLCRRSPQPKAFFLFNDVLVYGSVVILGRWYTKQQSFYVSAASPEEKQAWMEHIRECRAERLRLTGGPADTRFAAVWVPDRASAICMRCCTRFSLAQRRHHCRHCGFVVCSACSRTRALIPDISPKPVRVCRPCHGSLQARGPPTAPRPTQTGRSRGQTSTDEGELSYEPSCGEDNDGQGYEDTSPSQWDPQNLVRQNSWSPYIDLTLQLTDMGNV</sequence>
<proteinExistence type="predicted"/>
<reference evidence="8" key="1">
    <citation type="journal article" date="2023" name="Science">
        <title>Genome structures resolve the early diversification of teleost fishes.</title>
        <authorList>
            <person name="Parey E."/>
            <person name="Louis A."/>
            <person name="Montfort J."/>
            <person name="Bouchez O."/>
            <person name="Roques C."/>
            <person name="Iampietro C."/>
            <person name="Lluch J."/>
            <person name="Castinel A."/>
            <person name="Donnadieu C."/>
            <person name="Desvignes T."/>
            <person name="Floi Bucao C."/>
            <person name="Jouanno E."/>
            <person name="Wen M."/>
            <person name="Mejri S."/>
            <person name="Dirks R."/>
            <person name="Jansen H."/>
            <person name="Henkel C."/>
            <person name="Chen W.J."/>
            <person name="Zahm M."/>
            <person name="Cabau C."/>
            <person name="Klopp C."/>
            <person name="Thompson A.W."/>
            <person name="Robinson-Rechavi M."/>
            <person name="Braasch I."/>
            <person name="Lecointre G."/>
            <person name="Bobe J."/>
            <person name="Postlethwait J.H."/>
            <person name="Berthelot C."/>
            <person name="Roest Crollius H."/>
            <person name="Guiguen Y."/>
        </authorList>
    </citation>
    <scope>NUCLEOTIDE SEQUENCE</scope>
    <source>
        <strain evidence="8">Concon-B</strain>
    </source>
</reference>
<feature type="compositionally biased region" description="Polar residues" evidence="5">
    <location>
        <begin position="427"/>
        <end position="440"/>
    </location>
</feature>